<gene>
    <name evidence="4" type="primary">truA</name>
    <name evidence="9" type="ORF">HJA_00385</name>
</gene>
<comment type="subunit">
    <text evidence="4">Homodimer.</text>
</comment>
<comment type="catalytic activity">
    <reaction evidence="4 7">
        <text>uridine(38/39/40) in tRNA = pseudouridine(38/39/40) in tRNA</text>
        <dbReference type="Rhea" id="RHEA:22376"/>
        <dbReference type="Rhea" id="RHEA-COMP:10085"/>
        <dbReference type="Rhea" id="RHEA-COMP:10087"/>
        <dbReference type="ChEBI" id="CHEBI:65314"/>
        <dbReference type="ChEBI" id="CHEBI:65315"/>
        <dbReference type="EC" id="5.4.99.12"/>
    </reaction>
</comment>
<evidence type="ECO:0000313" key="10">
    <source>
        <dbReference type="Proteomes" id="UP000024816"/>
    </source>
</evidence>
<name>A0A059FJZ6_9PROT</name>
<feature type="domain" description="Pseudouridine synthase I TruA alpha/beta" evidence="8">
    <location>
        <begin position="12"/>
        <end position="104"/>
    </location>
</feature>
<dbReference type="PANTHER" id="PTHR11142:SF0">
    <property type="entry name" value="TRNA PSEUDOURIDINE SYNTHASE-LIKE 1"/>
    <property type="match status" value="1"/>
</dbReference>
<evidence type="ECO:0000256" key="6">
    <source>
        <dbReference type="PIRSR" id="PIRSR001430-2"/>
    </source>
</evidence>
<dbReference type="Pfam" id="PF01416">
    <property type="entry name" value="PseudoU_synth_1"/>
    <property type="match status" value="2"/>
</dbReference>
<evidence type="ECO:0000313" key="9">
    <source>
        <dbReference type="EMBL" id="KCZ90949.1"/>
    </source>
</evidence>
<keyword evidence="10" id="KW-1185">Reference proteome</keyword>
<keyword evidence="3 4" id="KW-0413">Isomerase</keyword>
<comment type="caution">
    <text evidence="9">The sequence shown here is derived from an EMBL/GenBank/DDBJ whole genome shotgun (WGS) entry which is preliminary data.</text>
</comment>
<reference evidence="9 10" key="1">
    <citation type="journal article" date="2014" name="Antonie Van Leeuwenhoek">
        <title>Hyphomonas beringensis sp. nov. and Hyphomonas chukchiensis sp. nov., isolated from surface seawater of the Bering Sea and Chukchi Sea.</title>
        <authorList>
            <person name="Li C."/>
            <person name="Lai Q."/>
            <person name="Li G."/>
            <person name="Dong C."/>
            <person name="Wang J."/>
            <person name="Liao Y."/>
            <person name="Shao Z."/>
        </authorList>
    </citation>
    <scope>NUCLEOTIDE SEQUENCE [LARGE SCALE GENOMIC DNA]</scope>
    <source>
        <strain evidence="9 10">VP2</strain>
    </source>
</reference>
<evidence type="ECO:0000256" key="3">
    <source>
        <dbReference type="ARBA" id="ARBA00023235"/>
    </source>
</evidence>
<evidence type="ECO:0000256" key="1">
    <source>
        <dbReference type="ARBA" id="ARBA00009375"/>
    </source>
</evidence>
<dbReference type="GO" id="GO:0031119">
    <property type="term" value="P:tRNA pseudouridine synthesis"/>
    <property type="evidence" value="ECO:0007669"/>
    <property type="project" value="UniProtKB-UniRule"/>
</dbReference>
<dbReference type="InterPro" id="IPR001406">
    <property type="entry name" value="PsdUridine_synth_TruA"/>
</dbReference>
<evidence type="ECO:0000256" key="5">
    <source>
        <dbReference type="PIRSR" id="PIRSR001430-1"/>
    </source>
</evidence>
<dbReference type="InterPro" id="IPR020097">
    <property type="entry name" value="PsdUridine_synth_TruA_a/b_dom"/>
</dbReference>
<protein>
    <recommendedName>
        <fullName evidence="4">tRNA pseudouridine synthase A</fullName>
        <ecNumber evidence="4">5.4.99.12</ecNumber>
    </recommendedName>
    <alternativeName>
        <fullName evidence="4">tRNA pseudouridine(38-40) synthase</fullName>
    </alternativeName>
    <alternativeName>
        <fullName evidence="4">tRNA pseudouridylate synthase I</fullName>
    </alternativeName>
    <alternativeName>
        <fullName evidence="4">tRNA-uridine isomerase I</fullName>
    </alternativeName>
</protein>
<organism evidence="9 10">
    <name type="scientific">Hyphomonas jannaschiana VP2</name>
    <dbReference type="NCBI Taxonomy" id="1280952"/>
    <lineage>
        <taxon>Bacteria</taxon>
        <taxon>Pseudomonadati</taxon>
        <taxon>Pseudomonadota</taxon>
        <taxon>Alphaproteobacteria</taxon>
        <taxon>Hyphomonadales</taxon>
        <taxon>Hyphomonadaceae</taxon>
        <taxon>Hyphomonas</taxon>
    </lineage>
</organism>
<dbReference type="FunFam" id="3.30.70.580:FF:000001">
    <property type="entry name" value="tRNA pseudouridine synthase A"/>
    <property type="match status" value="1"/>
</dbReference>
<dbReference type="SUPFAM" id="SSF55120">
    <property type="entry name" value="Pseudouridine synthase"/>
    <property type="match status" value="1"/>
</dbReference>
<dbReference type="STRING" id="1280952.HJA_00385"/>
<dbReference type="Gene3D" id="3.30.70.660">
    <property type="entry name" value="Pseudouridine synthase I, catalytic domain, C-terminal subdomain"/>
    <property type="match status" value="1"/>
</dbReference>
<dbReference type="Gene3D" id="3.30.70.580">
    <property type="entry name" value="Pseudouridine synthase I, catalytic domain, N-terminal subdomain"/>
    <property type="match status" value="1"/>
</dbReference>
<evidence type="ECO:0000259" key="8">
    <source>
        <dbReference type="Pfam" id="PF01416"/>
    </source>
</evidence>
<dbReference type="PANTHER" id="PTHR11142">
    <property type="entry name" value="PSEUDOURIDYLATE SYNTHASE"/>
    <property type="match status" value="1"/>
</dbReference>
<dbReference type="InterPro" id="IPR020094">
    <property type="entry name" value="TruA/RsuA/RluB/E/F_N"/>
</dbReference>
<comment type="function">
    <text evidence="4">Formation of pseudouridine at positions 38, 39 and 40 in the anticodon stem and loop of transfer RNAs.</text>
</comment>
<evidence type="ECO:0000256" key="2">
    <source>
        <dbReference type="ARBA" id="ARBA00022694"/>
    </source>
</evidence>
<comment type="similarity">
    <text evidence="1 4 7">Belongs to the tRNA pseudouridine synthase TruA family.</text>
</comment>
<feature type="binding site" evidence="4 6">
    <location>
        <position position="110"/>
    </location>
    <ligand>
        <name>substrate</name>
    </ligand>
</feature>
<dbReference type="eggNOG" id="COG0101">
    <property type="taxonomic scope" value="Bacteria"/>
</dbReference>
<dbReference type="Proteomes" id="UP000024816">
    <property type="component" value="Unassembled WGS sequence"/>
</dbReference>
<dbReference type="GO" id="GO:0160147">
    <property type="term" value="F:tRNA pseudouridine(38-40) synthase activity"/>
    <property type="evidence" value="ECO:0007669"/>
    <property type="project" value="UniProtKB-EC"/>
</dbReference>
<evidence type="ECO:0000256" key="7">
    <source>
        <dbReference type="RuleBase" id="RU003792"/>
    </source>
</evidence>
<dbReference type="NCBIfam" id="TIGR00071">
    <property type="entry name" value="hisT_truA"/>
    <property type="match status" value="1"/>
</dbReference>
<accession>A0A059FJZ6</accession>
<dbReference type="CDD" id="cd02570">
    <property type="entry name" value="PseudoU_synth_EcTruA"/>
    <property type="match status" value="1"/>
</dbReference>
<dbReference type="InterPro" id="IPR020095">
    <property type="entry name" value="PsdUridine_synth_TruA_C"/>
</dbReference>
<dbReference type="RefSeq" id="WP_035576880.1">
    <property type="nucleotide sequence ID" value="NZ_ARYJ01000001.1"/>
</dbReference>
<dbReference type="PATRIC" id="fig|1280952.3.peg.77"/>
<dbReference type="EC" id="5.4.99.12" evidence="4"/>
<feature type="domain" description="Pseudouridine synthase I TruA alpha/beta" evidence="8">
    <location>
        <begin position="143"/>
        <end position="244"/>
    </location>
</feature>
<feature type="active site" description="Nucleophile" evidence="4 5">
    <location>
        <position position="52"/>
    </location>
</feature>
<sequence length="250" mass="27627">MPRYRLLIEYHGGPFQGWQKLPGVPTIQGTLEAAAAKLDGAPVEIFGAGRTDSGVHATGQVAHMDLQTDRGRKVADAMNFHLRPHPIAVLKAEEVTEDFHARFNATQRHYRYVIVNRRADLALERGLAWRVPSKLSAEKMHEAAQALVGTHDFSTFRDSDCQALTPVKTLNEIRVWQEGERIIVTCRAQSFIHRQVRSMVGSLVDVGRGKQPVGWIADILAAADRTQCGPIAPADGLYLTQVDYGQAEPS</sequence>
<keyword evidence="2 4" id="KW-0819">tRNA processing</keyword>
<evidence type="ECO:0000256" key="4">
    <source>
        <dbReference type="HAMAP-Rule" id="MF_00171"/>
    </source>
</evidence>
<dbReference type="InterPro" id="IPR020103">
    <property type="entry name" value="PsdUridine_synth_cat_dom_sf"/>
</dbReference>
<dbReference type="GO" id="GO:0003723">
    <property type="term" value="F:RNA binding"/>
    <property type="evidence" value="ECO:0007669"/>
    <property type="project" value="InterPro"/>
</dbReference>
<dbReference type="PIRSF" id="PIRSF001430">
    <property type="entry name" value="tRNA_psdUrid_synth"/>
    <property type="match status" value="1"/>
</dbReference>
<dbReference type="AlphaFoldDB" id="A0A059FJZ6"/>
<dbReference type="OrthoDB" id="9811823at2"/>
<dbReference type="HAMAP" id="MF_00171">
    <property type="entry name" value="TruA"/>
    <property type="match status" value="1"/>
</dbReference>
<comment type="caution">
    <text evidence="4">Lacks conserved residue(s) required for the propagation of feature annotation.</text>
</comment>
<dbReference type="EMBL" id="ARYJ01000001">
    <property type="protein sequence ID" value="KCZ90949.1"/>
    <property type="molecule type" value="Genomic_DNA"/>
</dbReference>
<proteinExistence type="inferred from homology"/>